<protein>
    <submittedName>
        <fullName evidence="1">Uncharacterized protein</fullName>
    </submittedName>
</protein>
<evidence type="ECO:0000313" key="1">
    <source>
        <dbReference type="EMBL" id="KAI7938993.1"/>
    </source>
</evidence>
<reference evidence="2" key="1">
    <citation type="journal article" date="2018" name="BMC Genomics">
        <title>Genomic insights into host adaptation between the wheat stripe rust pathogen (Puccinia striiformis f. sp. tritici) and the barley stripe rust pathogen (Puccinia striiformis f. sp. hordei).</title>
        <authorList>
            <person name="Xia C."/>
            <person name="Wang M."/>
            <person name="Yin C."/>
            <person name="Cornejo O.E."/>
            <person name="Hulbert S.H."/>
            <person name="Chen X."/>
        </authorList>
    </citation>
    <scope>NUCLEOTIDE SEQUENCE [LARGE SCALE GENOMIC DNA]</scope>
    <source>
        <strain evidence="2">93-210</strain>
    </source>
</reference>
<dbReference type="Proteomes" id="UP001060170">
    <property type="component" value="Chromosome 15"/>
</dbReference>
<reference evidence="2" key="2">
    <citation type="journal article" date="2018" name="Mol. Plant Microbe Interact.">
        <title>Genome sequence resources for the wheat stripe rust pathogen (Puccinia striiformis f. sp. tritici) and the barley stripe rust pathogen (Puccinia striiformis f. sp. hordei).</title>
        <authorList>
            <person name="Xia C."/>
            <person name="Wang M."/>
            <person name="Yin C."/>
            <person name="Cornejo O.E."/>
            <person name="Hulbert S.H."/>
            <person name="Chen X."/>
        </authorList>
    </citation>
    <scope>NUCLEOTIDE SEQUENCE [LARGE SCALE GENOMIC DNA]</scope>
    <source>
        <strain evidence="2">93-210</strain>
    </source>
</reference>
<sequence length="375" mass="41665">MFDSTGEPSGTKNDALNHDDAVPSRGETAEEVVPERSLRKKMSHEMKSFSIVIWFCCAIAVFVIDIMGDLISPKYFAPLCYPSVVPTKDVRSYGGPNATYLFPHQVGTFSSSGIGSGISQHIIQSGADTTSLAPNSGDHDFRAPTSHPHPDRCFSPMYLRYNYQRGFVGKTHEELQFLSRNGRKSIAIFDGSVYDLSDYITVDSQFMSRDIVQLFQQRAGADMTNKFNALHMDQDHEKFIVIQISCYTEGEESLRRAIDSITQLKSRNKLLDISGSDPDQNSEVPTVLSLGEGTKQHNMVKVYSALYESGGHVVPYLVLAKSGTPTERSRRDTTVDNFSHNRMISAMMHHYRIIGLVGAPEVSLGMGHYNDNSAE</sequence>
<reference evidence="1 2" key="3">
    <citation type="journal article" date="2022" name="Microbiol. Spectr.">
        <title>Folding features and dynamics of 3D genome architecture in plant fungal pathogens.</title>
        <authorList>
            <person name="Xia C."/>
        </authorList>
    </citation>
    <scope>NUCLEOTIDE SEQUENCE [LARGE SCALE GENOMIC DNA]</scope>
    <source>
        <strain evidence="1 2">93-210</strain>
    </source>
</reference>
<evidence type="ECO:0000313" key="2">
    <source>
        <dbReference type="Proteomes" id="UP001060170"/>
    </source>
</evidence>
<name>A0ACC0DVP7_9BASI</name>
<keyword evidence="2" id="KW-1185">Reference proteome</keyword>
<comment type="caution">
    <text evidence="1">The sequence shown here is derived from an EMBL/GenBank/DDBJ whole genome shotgun (WGS) entry which is preliminary data.</text>
</comment>
<gene>
    <name evidence="1" type="ORF">MJO28_014572</name>
</gene>
<proteinExistence type="predicted"/>
<organism evidence="1 2">
    <name type="scientific">Puccinia striiformis f. sp. tritici</name>
    <dbReference type="NCBI Taxonomy" id="168172"/>
    <lineage>
        <taxon>Eukaryota</taxon>
        <taxon>Fungi</taxon>
        <taxon>Dikarya</taxon>
        <taxon>Basidiomycota</taxon>
        <taxon>Pucciniomycotina</taxon>
        <taxon>Pucciniomycetes</taxon>
        <taxon>Pucciniales</taxon>
        <taxon>Pucciniaceae</taxon>
        <taxon>Puccinia</taxon>
    </lineage>
</organism>
<accession>A0ACC0DVP7</accession>
<dbReference type="EMBL" id="CM045879">
    <property type="protein sequence ID" value="KAI7938993.1"/>
    <property type="molecule type" value="Genomic_DNA"/>
</dbReference>